<dbReference type="InterPro" id="IPR028979">
    <property type="entry name" value="Ser_kin/Pase_Hpr-like_N_sf"/>
</dbReference>
<name>A0A6A0BBQ9_9LACT</name>
<organism evidence="4 5">
    <name type="scientific">Pseudolactococcus hodotermopsidis</name>
    <dbReference type="NCBI Taxonomy" id="2709157"/>
    <lineage>
        <taxon>Bacteria</taxon>
        <taxon>Bacillati</taxon>
        <taxon>Bacillota</taxon>
        <taxon>Bacilli</taxon>
        <taxon>Lactobacillales</taxon>
        <taxon>Streptococcaceae</taxon>
        <taxon>Pseudolactococcus</taxon>
    </lineage>
</organism>
<dbReference type="Gene3D" id="3.40.1390.20">
    <property type="entry name" value="HprK N-terminal domain-like"/>
    <property type="match status" value="1"/>
</dbReference>
<reference evidence="4 5" key="1">
    <citation type="submission" date="2020-02" db="EMBL/GenBank/DDBJ databases">
        <title>Draft genome sequence of Lactococcus sp. Hs30E4-3.</title>
        <authorList>
            <person name="Noda S."/>
            <person name="Yuki M."/>
            <person name="Ohkuma M."/>
        </authorList>
    </citation>
    <scope>NUCLEOTIDE SEQUENCE [LARGE SCALE GENOMIC DNA]</scope>
    <source>
        <strain evidence="4 5">Hs30E4-3</strain>
    </source>
</reference>
<dbReference type="EMBL" id="BLLI01000012">
    <property type="protein sequence ID" value="GFH42095.1"/>
    <property type="molecule type" value="Genomic_DNA"/>
</dbReference>
<keyword evidence="5" id="KW-1185">Reference proteome</keyword>
<evidence type="ECO:0000259" key="3">
    <source>
        <dbReference type="PROSITE" id="PS51371"/>
    </source>
</evidence>
<dbReference type="Pfam" id="PF07085">
    <property type="entry name" value="DRTGG"/>
    <property type="match status" value="1"/>
</dbReference>
<dbReference type="PROSITE" id="PS51371">
    <property type="entry name" value="CBS"/>
    <property type="match status" value="1"/>
</dbReference>
<sequence length="427" mass="47477">MSKHQELLDYIDDLEVGKKVSVRGLANRLKVSDGTAYRAIKEAQSRGLVSINDRSGTTRIATTEQRVIETLTFGEIAKVASAEVLAGEKGLSQSFSNFAIAAMTKENIRKYLSHDGLVIVGDRTNIQLLALHERNAVLITGGVDVEEAVLDYANAHDIPVLRTDYDTFTVASRINRALSNELIKKEITTVADVYQSHAPTLFEISTVKDYLDLVKKTNESRFAVINQHKLVVGVVSMRDVTGKKNSTTIDKVMTRNPKLAKFEMTVASTSQKMIFDGYDIMPVVNSDSTYAGIISKSDMLRSMQESAEQSQFSHTLTDNVARTIREVQSYYTFTVEPFMMNNVGNIANGMMTEIISNISGLVMTKTKNKNIIIESMTIYFMGAVAIDDELEVYPKIISETRLGATIDFEVYLDYQIISKVLVTVQIN</sequence>
<dbReference type="InterPro" id="IPR000644">
    <property type="entry name" value="CBS_dom"/>
</dbReference>
<evidence type="ECO:0000313" key="5">
    <source>
        <dbReference type="Proteomes" id="UP000480303"/>
    </source>
</evidence>
<feature type="domain" description="CBS" evidence="3">
    <location>
        <begin position="253"/>
        <end position="310"/>
    </location>
</feature>
<keyword evidence="1 2" id="KW-0129">CBS domain</keyword>
<dbReference type="InterPro" id="IPR010766">
    <property type="entry name" value="DRTGG"/>
</dbReference>
<dbReference type="Gene3D" id="3.10.580.10">
    <property type="entry name" value="CBS-domain"/>
    <property type="match status" value="1"/>
</dbReference>
<accession>A0A6A0BBQ9</accession>
<dbReference type="InterPro" id="IPR036388">
    <property type="entry name" value="WH-like_DNA-bd_sf"/>
</dbReference>
<dbReference type="InterPro" id="IPR029069">
    <property type="entry name" value="HotDog_dom_sf"/>
</dbReference>
<dbReference type="PANTHER" id="PTHR43080:SF2">
    <property type="entry name" value="CBS DOMAIN-CONTAINING PROTEIN"/>
    <property type="match status" value="1"/>
</dbReference>
<dbReference type="RefSeq" id="WP_172207930.1">
    <property type="nucleotide sequence ID" value="NZ_BLLI01000012.1"/>
</dbReference>
<dbReference type="InterPro" id="IPR046342">
    <property type="entry name" value="CBS_dom_sf"/>
</dbReference>
<dbReference type="Proteomes" id="UP000480303">
    <property type="component" value="Unassembled WGS sequence"/>
</dbReference>
<comment type="caution">
    <text evidence="4">The sequence shown here is derived from an EMBL/GenBank/DDBJ whole genome shotgun (WGS) entry which is preliminary data.</text>
</comment>
<evidence type="ECO:0000256" key="1">
    <source>
        <dbReference type="ARBA" id="ARBA00023122"/>
    </source>
</evidence>
<evidence type="ECO:0000313" key="4">
    <source>
        <dbReference type="EMBL" id="GFH42095.1"/>
    </source>
</evidence>
<dbReference type="PANTHER" id="PTHR43080">
    <property type="entry name" value="CBS DOMAIN-CONTAINING PROTEIN CBSX3, MITOCHONDRIAL"/>
    <property type="match status" value="1"/>
</dbReference>
<dbReference type="Gene3D" id="1.10.10.10">
    <property type="entry name" value="Winged helix-like DNA-binding domain superfamily/Winged helix DNA-binding domain"/>
    <property type="match status" value="1"/>
</dbReference>
<dbReference type="SUPFAM" id="SSF54631">
    <property type="entry name" value="CBS-domain pair"/>
    <property type="match status" value="1"/>
</dbReference>
<dbReference type="SUPFAM" id="SSF75138">
    <property type="entry name" value="HprK N-terminal domain-like"/>
    <property type="match status" value="1"/>
</dbReference>
<gene>
    <name evidence="4" type="primary">yheA</name>
    <name evidence="4" type="ORF">Hs30E_06460</name>
</gene>
<dbReference type="CDD" id="cd04596">
    <property type="entry name" value="CBS_pair_DRTGG_assoc"/>
    <property type="match status" value="1"/>
</dbReference>
<dbReference type="SUPFAM" id="SSF54637">
    <property type="entry name" value="Thioesterase/thiol ester dehydrase-isomerase"/>
    <property type="match status" value="1"/>
</dbReference>
<proteinExistence type="predicted"/>
<dbReference type="Gene3D" id="3.10.129.10">
    <property type="entry name" value="Hotdog Thioesterase"/>
    <property type="match status" value="1"/>
</dbReference>
<dbReference type="Pfam" id="PF00571">
    <property type="entry name" value="CBS"/>
    <property type="match status" value="1"/>
</dbReference>
<evidence type="ECO:0000256" key="2">
    <source>
        <dbReference type="PROSITE-ProRule" id="PRU00703"/>
    </source>
</evidence>
<dbReference type="InterPro" id="IPR051257">
    <property type="entry name" value="Diverse_CBS-Domain"/>
</dbReference>
<dbReference type="AlphaFoldDB" id="A0A6A0BBQ9"/>
<protein>
    <recommendedName>
        <fullName evidence="3">CBS domain-containing protein</fullName>
    </recommendedName>
</protein>